<feature type="domain" description="Capsule synthesis protein CapA" evidence="2">
    <location>
        <begin position="37"/>
        <end position="292"/>
    </location>
</feature>
<dbReference type="AlphaFoldDB" id="A0A9D9HN84"/>
<dbReference type="Proteomes" id="UP000823638">
    <property type="component" value="Unassembled WGS sequence"/>
</dbReference>
<accession>A0A9D9HN84</accession>
<dbReference type="PROSITE" id="PS51257">
    <property type="entry name" value="PROKAR_LIPOPROTEIN"/>
    <property type="match status" value="1"/>
</dbReference>
<dbReference type="Gene3D" id="3.60.21.10">
    <property type="match status" value="1"/>
</dbReference>
<dbReference type="Pfam" id="PF09587">
    <property type="entry name" value="PGA_cap"/>
    <property type="match status" value="1"/>
</dbReference>
<evidence type="ECO:0000313" key="3">
    <source>
        <dbReference type="EMBL" id="MBO8456972.1"/>
    </source>
</evidence>
<protein>
    <submittedName>
        <fullName evidence="3">CapA family protein</fullName>
    </submittedName>
</protein>
<reference evidence="3" key="1">
    <citation type="submission" date="2020-10" db="EMBL/GenBank/DDBJ databases">
        <authorList>
            <person name="Gilroy R."/>
        </authorList>
    </citation>
    <scope>NUCLEOTIDE SEQUENCE</scope>
    <source>
        <strain evidence="3">10532</strain>
    </source>
</reference>
<dbReference type="InterPro" id="IPR029052">
    <property type="entry name" value="Metallo-depent_PP-like"/>
</dbReference>
<comment type="caution">
    <text evidence="3">The sequence shown here is derived from an EMBL/GenBank/DDBJ whole genome shotgun (WGS) entry which is preliminary data.</text>
</comment>
<dbReference type="EMBL" id="JADIMM010000023">
    <property type="protein sequence ID" value="MBO8456972.1"/>
    <property type="molecule type" value="Genomic_DNA"/>
</dbReference>
<reference evidence="3" key="2">
    <citation type="journal article" date="2021" name="PeerJ">
        <title>Extensive microbial diversity within the chicken gut microbiome revealed by metagenomics and culture.</title>
        <authorList>
            <person name="Gilroy R."/>
            <person name="Ravi A."/>
            <person name="Getino M."/>
            <person name="Pursley I."/>
            <person name="Horton D.L."/>
            <person name="Alikhan N.F."/>
            <person name="Baker D."/>
            <person name="Gharbi K."/>
            <person name="Hall N."/>
            <person name="Watson M."/>
            <person name="Adriaenssens E.M."/>
            <person name="Foster-Nyarko E."/>
            <person name="Jarju S."/>
            <person name="Secka A."/>
            <person name="Antonio M."/>
            <person name="Oren A."/>
            <person name="Chaudhuri R.R."/>
            <person name="La Ragione R."/>
            <person name="Hildebrand F."/>
            <person name="Pallen M.J."/>
        </authorList>
    </citation>
    <scope>NUCLEOTIDE SEQUENCE</scope>
    <source>
        <strain evidence="3">10532</strain>
    </source>
</reference>
<gene>
    <name evidence="3" type="ORF">IAA81_01940</name>
</gene>
<dbReference type="PANTHER" id="PTHR33393">
    <property type="entry name" value="POLYGLUTAMINE SYNTHESIS ACCESSORY PROTEIN RV0574C-RELATED"/>
    <property type="match status" value="1"/>
</dbReference>
<dbReference type="InterPro" id="IPR052169">
    <property type="entry name" value="CW_Biosynth-Accessory"/>
</dbReference>
<evidence type="ECO:0000259" key="2">
    <source>
        <dbReference type="SMART" id="SM00854"/>
    </source>
</evidence>
<comment type="similarity">
    <text evidence="1">Belongs to the CapA family.</text>
</comment>
<sequence>MKNRICLTIFFLLILIGCSLKTRDGTDTRASGNTRLLISFTGDIMAHDVNFRLKDFGKMYENISHFLLQDDLSFGNLEFPVDDTQPYSTFPAFNVNTPYVEALIDAGFDVFSLSNNHTIDKGSGGIARTNSAMNAIRDKYLKNIPPRNIIYNGIKENYFDGFKISVFYKNGMKIAFLSVTELLNNYSNARLKVQYYDYTETMREEFAEKIKAVKEEIQPDLLVTAIHISEPEYVREVKESRKEYFRKLADCGADIIWAHHPHVAQEWEIYQLRDRTGQALIMYSMGNFISGQRYKAKLSDPGAPREYTGDSLILQAEIEKTPEYSGIHINVNPILITTKVDYSSGEITLHHFTEEFIESQDDLWKPYYKDRFNLMKDQFGELFPWEKIQN</sequence>
<dbReference type="CDD" id="cd07381">
    <property type="entry name" value="MPP_CapA"/>
    <property type="match status" value="1"/>
</dbReference>
<proteinExistence type="inferred from homology"/>
<dbReference type="InterPro" id="IPR019079">
    <property type="entry name" value="Capsule_synth_CapA"/>
</dbReference>
<dbReference type="SMART" id="SM00854">
    <property type="entry name" value="PGA_cap"/>
    <property type="match status" value="1"/>
</dbReference>
<name>A0A9D9HN84_9SPIR</name>
<dbReference type="SUPFAM" id="SSF56300">
    <property type="entry name" value="Metallo-dependent phosphatases"/>
    <property type="match status" value="1"/>
</dbReference>
<organism evidence="3 4">
    <name type="scientific">Candidatus Gallitreponema excrementavium</name>
    <dbReference type="NCBI Taxonomy" id="2840840"/>
    <lineage>
        <taxon>Bacteria</taxon>
        <taxon>Pseudomonadati</taxon>
        <taxon>Spirochaetota</taxon>
        <taxon>Spirochaetia</taxon>
        <taxon>Spirochaetales</taxon>
        <taxon>Candidatus Gallitreponema</taxon>
    </lineage>
</organism>
<evidence type="ECO:0000256" key="1">
    <source>
        <dbReference type="ARBA" id="ARBA00005662"/>
    </source>
</evidence>
<dbReference type="PANTHER" id="PTHR33393:SF11">
    <property type="entry name" value="POLYGLUTAMINE SYNTHESIS ACCESSORY PROTEIN RV0574C-RELATED"/>
    <property type="match status" value="1"/>
</dbReference>
<evidence type="ECO:0000313" key="4">
    <source>
        <dbReference type="Proteomes" id="UP000823638"/>
    </source>
</evidence>